<keyword evidence="2" id="KW-0436">Ligase</keyword>
<dbReference type="SUPFAM" id="SSF56037">
    <property type="entry name" value="PheT/TilS domain"/>
    <property type="match status" value="1"/>
</dbReference>
<evidence type="ECO:0000313" key="2">
    <source>
        <dbReference type="EMBL" id="UJF36491.1"/>
    </source>
</evidence>
<dbReference type="EC" id="6.3.4.19" evidence="2"/>
<dbReference type="Proteomes" id="UP001649230">
    <property type="component" value="Chromosome"/>
</dbReference>
<dbReference type="NCBIfam" id="TIGR02433">
    <property type="entry name" value="lysidine_TilS_C"/>
    <property type="match status" value="1"/>
</dbReference>
<dbReference type="Pfam" id="PF11734">
    <property type="entry name" value="TilS_C"/>
    <property type="match status" value="1"/>
</dbReference>
<dbReference type="EMBL" id="CP090978">
    <property type="protein sequence ID" value="UJF36491.1"/>
    <property type="molecule type" value="Genomic_DNA"/>
</dbReference>
<feature type="domain" description="Lysidine-tRNA(Ile) synthetase C-terminal" evidence="1">
    <location>
        <begin position="43"/>
        <end position="116"/>
    </location>
</feature>
<dbReference type="GO" id="GO:0032267">
    <property type="term" value="F:tRNA(Ile)-lysidine synthase activity"/>
    <property type="evidence" value="ECO:0007669"/>
    <property type="project" value="UniProtKB-EC"/>
</dbReference>
<sequence>MVLPEAGAVLRYEVGTASSFSLWREEAAPQEVWFDLDQLELPLFIRSRAAGDRLEPFGLNGSKKVKDMFIDAKLPPSNRDRIPLLVDASGQILWIAGFRRSQHALVREHSERVLHVKLL</sequence>
<evidence type="ECO:0000259" key="1">
    <source>
        <dbReference type="SMART" id="SM00977"/>
    </source>
</evidence>
<proteinExistence type="predicted"/>
<organism evidence="2 3">
    <name type="scientific">Paenibacillus hexagrammi</name>
    <dbReference type="NCBI Taxonomy" id="2908839"/>
    <lineage>
        <taxon>Bacteria</taxon>
        <taxon>Bacillati</taxon>
        <taxon>Bacillota</taxon>
        <taxon>Bacilli</taxon>
        <taxon>Bacillales</taxon>
        <taxon>Paenibacillaceae</taxon>
        <taxon>Paenibacillus</taxon>
    </lineage>
</organism>
<accession>A0ABY3SRC8</accession>
<gene>
    <name evidence="2" type="primary">tilS</name>
    <name evidence="2" type="ORF">L0M14_26725</name>
</gene>
<keyword evidence="3" id="KW-1185">Reference proteome</keyword>
<evidence type="ECO:0000313" key="3">
    <source>
        <dbReference type="Proteomes" id="UP001649230"/>
    </source>
</evidence>
<dbReference type="SMART" id="SM00977">
    <property type="entry name" value="TilS_C"/>
    <property type="match status" value="1"/>
</dbReference>
<name>A0ABY3SRC8_9BACL</name>
<protein>
    <submittedName>
        <fullName evidence="2">tRNA lysidine(34) synthetase TilS</fullName>
        <ecNumber evidence="2">6.3.4.19</ecNumber>
    </submittedName>
</protein>
<reference evidence="2 3" key="1">
    <citation type="journal article" date="2024" name="Int. J. Syst. Evol. Microbiol.">
        <title>Paenibacillus hexagrammi sp. nov., a novel bacterium isolated from the gut content of Hexagrammos agrammus.</title>
        <authorList>
            <person name="Jung H.K."/>
            <person name="Kim D.G."/>
            <person name="Zin H."/>
            <person name="Park J."/>
            <person name="Jung H."/>
            <person name="Kim Y.O."/>
            <person name="Kong H.J."/>
            <person name="Kim J.W."/>
            <person name="Kim Y.S."/>
        </authorList>
    </citation>
    <scope>NUCLEOTIDE SEQUENCE [LARGE SCALE GENOMIC DNA]</scope>
    <source>
        <strain evidence="2 3">YPD9-1</strain>
    </source>
</reference>
<dbReference type="InterPro" id="IPR012796">
    <property type="entry name" value="Lysidine-tRNA-synth_C"/>
</dbReference>